<accession>A0A7Y3XAT5</accession>
<dbReference type="InterPro" id="IPR036388">
    <property type="entry name" value="WH-like_DNA-bd_sf"/>
</dbReference>
<evidence type="ECO:0000259" key="3">
    <source>
        <dbReference type="PROSITE" id="PS51000"/>
    </source>
</evidence>
<protein>
    <submittedName>
        <fullName evidence="4">Winged helix-turn-helix transcriptional regulator</fullName>
    </submittedName>
</protein>
<dbReference type="AlphaFoldDB" id="A0A7Y3XAT5"/>
<dbReference type="RefSeq" id="WP_171702004.1">
    <property type="nucleotide sequence ID" value="NZ_JABFHI010000002.1"/>
</dbReference>
<dbReference type="InterPro" id="IPR038461">
    <property type="entry name" value="Schlafen_AlbA_2_dom_sf"/>
</dbReference>
<keyword evidence="2" id="KW-0804">Transcription</keyword>
<dbReference type="InterPro" id="IPR038475">
    <property type="entry name" value="RecG_C_sf"/>
</dbReference>
<sequence length="471" mass="52443">MSSEHPLWDEIQQGEGKTLEFKQQLPKGDQLAKTLVAFANTSGGKLIIGVNDQRQVVGVQGDEFDLMDQIASMLYSQCQPTLLPNIYLETLEDKTLIVVQVHRGSQLPYHLKSHGRDEGVYVRLGATNRPASLEMIHELERQRLLQSYDEQAAWQVELGELDLTPLTQAFEQVGKPLDTARMKSLKLIREEHGVDRPTHGLMILLGLYEHVEIKCSRFKGTSMAVFLDKKEYRGDLFSQLAQTEGFIKNHLHLKAEILGLQRTETYEIPIPAIREALVNAVVHRDYSNAGRDIKVGIYDDILNIVSPGGLPNGLTLSEALKGRSEIRNKVLARVFKELGYIEQWGSGMSRIRELCQQASNPEPAFSESGDFVDIEFARDTSLAATDTDETGGSIGGPMGGSISGKVAQTELTDRQLAVLELIKRDSHMPYRKMAEELGINDSAVKKHLNKLKAAGAIERIGGTRGYWKVKV</sequence>
<dbReference type="Pfam" id="PF13749">
    <property type="entry name" value="HATPase_c_4"/>
    <property type="match status" value="1"/>
</dbReference>
<dbReference type="EMBL" id="JABFHI010000002">
    <property type="protein sequence ID" value="NOG31560.1"/>
    <property type="molecule type" value="Genomic_DNA"/>
</dbReference>
<name>A0A7Y3XAT5_9GAMM</name>
<reference evidence="4 5" key="2">
    <citation type="submission" date="2020-06" db="EMBL/GenBank/DDBJ databases">
        <title>Halomonas songnenensis sp. nov., a moderately halophilic bacterium isolated from saline and alkaline soils.</title>
        <authorList>
            <person name="Jiang J."/>
            <person name="Pan Y."/>
        </authorList>
    </citation>
    <scope>NUCLEOTIDE SEQUENCE [LARGE SCALE GENOMIC DNA]</scope>
    <source>
        <strain evidence="4 5">TBZ9</strain>
    </source>
</reference>
<comment type="caution">
    <text evidence="4">The sequence shown here is derived from an EMBL/GenBank/DDBJ whole genome shotgun (WGS) entry which is preliminary data.</text>
</comment>
<evidence type="ECO:0000313" key="4">
    <source>
        <dbReference type="EMBL" id="NOG31560.1"/>
    </source>
</evidence>
<dbReference type="PROSITE" id="PS51000">
    <property type="entry name" value="HTH_DEOR_2"/>
    <property type="match status" value="1"/>
</dbReference>
<dbReference type="Pfam" id="PF13412">
    <property type="entry name" value="HTH_24"/>
    <property type="match status" value="1"/>
</dbReference>
<keyword evidence="1" id="KW-0805">Transcription regulation</keyword>
<evidence type="ECO:0000256" key="1">
    <source>
        <dbReference type="ARBA" id="ARBA00023015"/>
    </source>
</evidence>
<organism evidence="4 5">
    <name type="scientific">Vreelandella azerica</name>
    <dbReference type="NCBI Taxonomy" id="2732867"/>
    <lineage>
        <taxon>Bacteria</taxon>
        <taxon>Pseudomonadati</taxon>
        <taxon>Pseudomonadota</taxon>
        <taxon>Gammaproteobacteria</taxon>
        <taxon>Oceanospirillales</taxon>
        <taxon>Halomonadaceae</taxon>
        <taxon>Vreelandella</taxon>
    </lineage>
</organism>
<dbReference type="InterPro" id="IPR007421">
    <property type="entry name" value="Schlafen_AlbA_2_dom"/>
</dbReference>
<dbReference type="Proteomes" id="UP000588806">
    <property type="component" value="Unassembled WGS sequence"/>
</dbReference>
<dbReference type="Gene3D" id="1.10.10.10">
    <property type="entry name" value="Winged helix-like DNA-binding domain superfamily/Winged helix DNA-binding domain"/>
    <property type="match status" value="1"/>
</dbReference>
<dbReference type="PANTHER" id="PTHR30595">
    <property type="entry name" value="GLPR-RELATED TRANSCRIPTIONAL REPRESSOR"/>
    <property type="match status" value="1"/>
</dbReference>
<dbReference type="SUPFAM" id="SSF46785">
    <property type="entry name" value="Winged helix' DNA-binding domain"/>
    <property type="match status" value="1"/>
</dbReference>
<dbReference type="Pfam" id="PF04326">
    <property type="entry name" value="SLFN_AlbA_2"/>
    <property type="match status" value="1"/>
</dbReference>
<gene>
    <name evidence="4" type="ORF">HLB35_06860</name>
</gene>
<dbReference type="PANTHER" id="PTHR30595:SF6">
    <property type="entry name" value="SCHLAFEN ALBA-2 DOMAIN-CONTAINING PROTEIN"/>
    <property type="match status" value="1"/>
</dbReference>
<keyword evidence="5" id="KW-1185">Reference proteome</keyword>
<reference evidence="4 5" key="1">
    <citation type="submission" date="2020-05" db="EMBL/GenBank/DDBJ databases">
        <authorList>
            <person name="Ruan W."/>
            <person name="Jeon C.O."/>
            <person name="Chun B.H."/>
        </authorList>
    </citation>
    <scope>NUCLEOTIDE SEQUENCE [LARGE SCALE GENOMIC DNA]</scope>
    <source>
        <strain evidence="4 5">TBZ9</strain>
    </source>
</reference>
<proteinExistence type="predicted"/>
<dbReference type="InterPro" id="IPR001034">
    <property type="entry name" value="DeoR_HTH"/>
</dbReference>
<dbReference type="Gene3D" id="3.30.565.60">
    <property type="match status" value="1"/>
</dbReference>
<feature type="domain" description="HTH deoR-type" evidence="3">
    <location>
        <begin position="411"/>
        <end position="466"/>
    </location>
</feature>
<evidence type="ECO:0000313" key="5">
    <source>
        <dbReference type="Proteomes" id="UP000588806"/>
    </source>
</evidence>
<dbReference type="InterPro" id="IPR036390">
    <property type="entry name" value="WH_DNA-bd_sf"/>
</dbReference>
<evidence type="ECO:0000256" key="2">
    <source>
        <dbReference type="ARBA" id="ARBA00023163"/>
    </source>
</evidence>
<dbReference type="Gene3D" id="3.30.950.30">
    <property type="entry name" value="Schlafen, AAA domain"/>
    <property type="match status" value="1"/>
</dbReference>
<dbReference type="GO" id="GO:0003700">
    <property type="term" value="F:DNA-binding transcription factor activity"/>
    <property type="evidence" value="ECO:0007669"/>
    <property type="project" value="InterPro"/>
</dbReference>